<keyword evidence="4 14" id="KW-0245">EGF-like domain</keyword>
<evidence type="ECO:0000256" key="5">
    <source>
        <dbReference type="ARBA" id="ARBA00022583"/>
    </source>
</evidence>
<dbReference type="PANTHER" id="PTHR22722">
    <property type="entry name" value="LOW-DENSITY LIPOPROTEIN RECEPTOR-RELATED PROTEIN 2-RELATED"/>
    <property type="match status" value="1"/>
</dbReference>
<keyword evidence="11 14" id="KW-1015">Disulfide bond</keyword>
<dbReference type="PROSITE" id="PS00022">
    <property type="entry name" value="EGF_1"/>
    <property type="match status" value="1"/>
</dbReference>
<dbReference type="EMBL" id="JYDP01000073">
    <property type="protein sequence ID" value="KRZ09367.1"/>
    <property type="molecule type" value="Genomic_DNA"/>
</dbReference>
<keyword evidence="19" id="KW-1185">Reference proteome</keyword>
<dbReference type="AlphaFoldDB" id="A0A0V1HFY8"/>
<feature type="domain" description="EGF-like" evidence="17">
    <location>
        <begin position="835"/>
        <end position="878"/>
    </location>
</feature>
<evidence type="ECO:0000256" key="1">
    <source>
        <dbReference type="ARBA" id="ARBA00004167"/>
    </source>
</evidence>
<proteinExistence type="inferred from homology"/>
<dbReference type="SUPFAM" id="SSF63825">
    <property type="entry name" value="YWTD domain"/>
    <property type="match status" value="1"/>
</dbReference>
<dbReference type="GO" id="GO:0042562">
    <property type="term" value="F:hormone binding"/>
    <property type="evidence" value="ECO:0007669"/>
    <property type="project" value="TreeGrafter"/>
</dbReference>
<feature type="disulfide bond" evidence="15">
    <location>
        <begin position="355"/>
        <end position="370"/>
    </location>
</feature>
<organism evidence="18 19">
    <name type="scientific">Trichinella zimbabwensis</name>
    <dbReference type="NCBI Taxonomy" id="268475"/>
    <lineage>
        <taxon>Eukaryota</taxon>
        <taxon>Metazoa</taxon>
        <taxon>Ecdysozoa</taxon>
        <taxon>Nematoda</taxon>
        <taxon>Enoplea</taxon>
        <taxon>Dorylaimia</taxon>
        <taxon>Trichinellida</taxon>
        <taxon>Trichinellidae</taxon>
        <taxon>Trichinella</taxon>
    </lineage>
</organism>
<dbReference type="PANTHER" id="PTHR22722:SF14">
    <property type="entry name" value="MEGALIN, ISOFORM A"/>
    <property type="match status" value="1"/>
</dbReference>
<keyword evidence="13" id="KW-0325">Glycoprotein</keyword>
<dbReference type="SMART" id="SM00181">
    <property type="entry name" value="EGF"/>
    <property type="match status" value="5"/>
</dbReference>
<dbReference type="GO" id="GO:0043235">
    <property type="term" value="C:receptor complex"/>
    <property type="evidence" value="ECO:0007669"/>
    <property type="project" value="TreeGrafter"/>
</dbReference>
<dbReference type="Proteomes" id="UP000055024">
    <property type="component" value="Unassembled WGS sequence"/>
</dbReference>
<evidence type="ECO:0000256" key="8">
    <source>
        <dbReference type="ARBA" id="ARBA00022737"/>
    </source>
</evidence>
<keyword evidence="18" id="KW-0449">Lipoprotein</keyword>
<keyword evidence="9" id="KW-1133">Transmembrane helix</keyword>
<evidence type="ECO:0000256" key="4">
    <source>
        <dbReference type="ARBA" id="ARBA00022536"/>
    </source>
</evidence>
<evidence type="ECO:0000256" key="15">
    <source>
        <dbReference type="PROSITE-ProRule" id="PRU00124"/>
    </source>
</evidence>
<evidence type="ECO:0000259" key="17">
    <source>
        <dbReference type="PROSITE" id="PS50026"/>
    </source>
</evidence>
<keyword evidence="10" id="KW-0472">Membrane</keyword>
<dbReference type="SUPFAM" id="SSF57196">
    <property type="entry name" value="EGF/Laminin"/>
    <property type="match status" value="2"/>
</dbReference>
<comment type="subcellular location">
    <subcellularLocation>
        <location evidence="2">Endomembrane system</location>
    </subcellularLocation>
    <subcellularLocation>
        <location evidence="1">Membrane</location>
        <topology evidence="1">Single-pass membrane protein</topology>
    </subcellularLocation>
</comment>
<dbReference type="Gene3D" id="4.10.400.10">
    <property type="entry name" value="Low-density Lipoprotein Receptor"/>
    <property type="match status" value="7"/>
</dbReference>
<dbReference type="InterPro" id="IPR011042">
    <property type="entry name" value="6-blade_b-propeller_TolB-like"/>
</dbReference>
<feature type="disulfide bond" evidence="15">
    <location>
        <begin position="295"/>
        <end position="307"/>
    </location>
</feature>
<dbReference type="GO" id="GO:0016324">
    <property type="term" value="C:apical plasma membrane"/>
    <property type="evidence" value="ECO:0007669"/>
    <property type="project" value="TreeGrafter"/>
</dbReference>
<dbReference type="GO" id="GO:0012505">
    <property type="term" value="C:endomembrane system"/>
    <property type="evidence" value="ECO:0007669"/>
    <property type="project" value="UniProtKB-SubCell"/>
</dbReference>
<evidence type="ECO:0000256" key="11">
    <source>
        <dbReference type="ARBA" id="ARBA00023157"/>
    </source>
</evidence>
<feature type="disulfide bond" evidence="15">
    <location>
        <begin position="387"/>
        <end position="405"/>
    </location>
</feature>
<dbReference type="GO" id="GO:0006898">
    <property type="term" value="P:receptor-mediated endocytosis"/>
    <property type="evidence" value="ECO:0007669"/>
    <property type="project" value="TreeGrafter"/>
</dbReference>
<dbReference type="SMART" id="SM00192">
    <property type="entry name" value="LDLa"/>
    <property type="match status" value="7"/>
</dbReference>
<evidence type="ECO:0000313" key="18">
    <source>
        <dbReference type="EMBL" id="KRZ09367.1"/>
    </source>
</evidence>
<dbReference type="PROSITE" id="PS50026">
    <property type="entry name" value="EGF_3"/>
    <property type="match status" value="1"/>
</dbReference>
<reference evidence="18 19" key="1">
    <citation type="submission" date="2015-01" db="EMBL/GenBank/DDBJ databases">
        <title>Evolution of Trichinella species and genotypes.</title>
        <authorList>
            <person name="Korhonen P.K."/>
            <person name="Edoardo P."/>
            <person name="Giuseppe L.R."/>
            <person name="Gasser R.B."/>
        </authorList>
    </citation>
    <scope>NUCLEOTIDE SEQUENCE [LARGE SCALE GENOMIC DNA]</scope>
    <source>
        <strain evidence="18">ISS1029</strain>
    </source>
</reference>
<dbReference type="InterPro" id="IPR051221">
    <property type="entry name" value="LDLR-related"/>
</dbReference>
<evidence type="ECO:0000256" key="2">
    <source>
        <dbReference type="ARBA" id="ARBA00004308"/>
    </source>
</evidence>
<dbReference type="InterPro" id="IPR000033">
    <property type="entry name" value="LDLR_classB_rpt"/>
</dbReference>
<dbReference type="Gene3D" id="2.10.25.10">
    <property type="entry name" value="Laminin"/>
    <property type="match status" value="2"/>
</dbReference>
<keyword evidence="5" id="KW-0254">Endocytosis</keyword>
<evidence type="ECO:0000256" key="7">
    <source>
        <dbReference type="ARBA" id="ARBA00022729"/>
    </source>
</evidence>
<evidence type="ECO:0000256" key="3">
    <source>
        <dbReference type="ARBA" id="ARBA00009939"/>
    </source>
</evidence>
<feature type="disulfide bond" evidence="15">
    <location>
        <begin position="168"/>
        <end position="186"/>
    </location>
</feature>
<dbReference type="Pfam" id="PF00058">
    <property type="entry name" value="Ldl_recept_b"/>
    <property type="match status" value="1"/>
</dbReference>
<evidence type="ECO:0000256" key="9">
    <source>
        <dbReference type="ARBA" id="ARBA00022989"/>
    </source>
</evidence>
<keyword evidence="8" id="KW-0677">Repeat</keyword>
<keyword evidence="7" id="KW-0732">Signal</keyword>
<dbReference type="PRINTS" id="PR00261">
    <property type="entry name" value="LDLRECEPTOR"/>
</dbReference>
<evidence type="ECO:0000256" key="14">
    <source>
        <dbReference type="PROSITE-ProRule" id="PRU00076"/>
    </source>
</evidence>
<feature type="disulfide bond" evidence="15">
    <location>
        <begin position="314"/>
        <end position="329"/>
    </location>
</feature>
<evidence type="ECO:0000256" key="12">
    <source>
        <dbReference type="ARBA" id="ARBA00023170"/>
    </source>
</evidence>
<name>A0A0V1HFY8_9BILA</name>
<dbReference type="FunFam" id="4.10.400.10:FF:000024">
    <property type="entry name" value="Low-density lipoprotein RecePtor related"/>
    <property type="match status" value="1"/>
</dbReference>
<accession>A0A0V1HFY8</accession>
<gene>
    <name evidence="18" type="primary">Lrp2</name>
    <name evidence="18" type="ORF">T11_4287</name>
</gene>
<comment type="caution">
    <text evidence="14">Lacks conserved residue(s) required for the propagation of feature annotation.</text>
</comment>
<dbReference type="PROSITE" id="PS50068">
    <property type="entry name" value="LDLRA_2"/>
    <property type="match status" value="6"/>
</dbReference>
<dbReference type="Pfam" id="PF00057">
    <property type="entry name" value="Ldl_recept_a"/>
    <property type="match status" value="6"/>
</dbReference>
<feature type="disulfide bond" evidence="15">
    <location>
        <begin position="302"/>
        <end position="320"/>
    </location>
</feature>
<feature type="disulfide bond" evidence="15">
    <location>
        <begin position="180"/>
        <end position="195"/>
    </location>
</feature>
<evidence type="ECO:0000256" key="16">
    <source>
        <dbReference type="PROSITE-ProRule" id="PRU00461"/>
    </source>
</evidence>
<dbReference type="SUPFAM" id="SSF57424">
    <property type="entry name" value="LDL receptor-like module"/>
    <property type="match status" value="7"/>
</dbReference>
<dbReference type="STRING" id="268475.A0A0V1HFY8"/>
<feature type="disulfide bond" evidence="14">
    <location>
        <begin position="868"/>
        <end position="877"/>
    </location>
</feature>
<keyword evidence="12 18" id="KW-0675">Receptor</keyword>
<feature type="disulfide bond" evidence="15">
    <location>
        <begin position="380"/>
        <end position="392"/>
    </location>
</feature>
<dbReference type="CDD" id="cd00112">
    <property type="entry name" value="LDLa"/>
    <property type="match status" value="7"/>
</dbReference>
<protein>
    <submittedName>
        <fullName evidence="18">Low-density lipoprotein receptor-related protein 2</fullName>
    </submittedName>
</protein>
<feature type="disulfide bond" evidence="15">
    <location>
        <begin position="161"/>
        <end position="173"/>
    </location>
</feature>
<dbReference type="InterPro" id="IPR002172">
    <property type="entry name" value="LDrepeatLR_classA_rpt"/>
</dbReference>
<dbReference type="OrthoDB" id="9990982at2759"/>
<comment type="caution">
    <text evidence="18">The sequence shown here is derived from an EMBL/GenBank/DDBJ whole genome shotgun (WGS) entry which is preliminary data.</text>
</comment>
<dbReference type="FunFam" id="2.120.10.30:FF:000241">
    <property type="entry name" value="Low-density lipoprotein receptor-related protein 6"/>
    <property type="match status" value="1"/>
</dbReference>
<sequence>MFDIYCLTYLKTNYTMTKVIFGQNQIPLCKFDYGTVNQNTKASSLAKTASLCSFLIMKCKNNLGKLLLLYVFFLANNRSNAIETEKLKSEEGADGDTDLFECWKSETYIPVEKVCDGKVDCRNNEDENICPNIKNETTPEVDVEKHSKNQRSIKAKNEKKCGIHKFKCKNGKCISKKKLCDGEFDCIDGSDEQNCSAKIGLMKSDCPSNTFHCNSEPTICLPVDLICDFERDCPNGEDEMHCEHECLENQLKCKNNRCIDKEFICNGMDDCGDGTDEESCMDHLLFEEYSNRLECKNFEYKCYMGPCIPTSVVCDGFRDCPNGDDEHKCPTFHICHENEFQCKDKLFCFPESWVCDGIADCRDKSDEIDCPNKDFLYDLCSSDSFICNDGSCIPRERMCDGSADCNDKSDEHIYCGACQTENGGCPNKCREAAFGVECQCGNRWRQASLFSSEDQCPKVDYCELHTDECDHFCHSNATNFSCSCSEGYELENNRRTCKLKHQHSGHLLFSIGHQIRSISTNSKEYIGADYTILFDDECSKEKDNGRIMALDYNYKKKEILFSRKTSVYSLANDEEKCLFGEFLSFVNVAVDWVTSNIYFADEMLSRIGVCNEDGRYCAVFDKLSLRRPRGLATHPKYGYLFLCDWGTNASIIRAAMDGQSWQVLHHKKLSWPNSVAVDYVRDMIYWMDAKFKLIERSRLDGSEREVVASKGVHHPFDMVVFDGRVFWSDWTAKSLLWVSIFNGSEEGSVQSVEFDPYGIAISHPVYQNQTLENPCAENDCSHLCTISPRDSPKGSLKHTCLCPSGYTMHNDKKQCHISPNSTHLHRPLKWCTRTFQENCDKGTACKNGGKCHMLYDAENHHTDIICECPKNYAGFYCEISPIVPSKWPLITLIFTGVCVSIAIFCSLMKVTKNHLQSSTHGNGVKFSTHPFNPALAEVQFLEKEPESTEEKIHLATMQHCESFTEKCAFVNVSYSPSSPNEQEEICSVSDS</sequence>
<dbReference type="InterPro" id="IPR036055">
    <property type="entry name" value="LDL_receptor-like_sf"/>
</dbReference>
<dbReference type="InterPro" id="IPR023415">
    <property type="entry name" value="LDLR_class-A_CS"/>
</dbReference>
<evidence type="ECO:0000313" key="19">
    <source>
        <dbReference type="Proteomes" id="UP000055024"/>
    </source>
</evidence>
<evidence type="ECO:0000256" key="6">
    <source>
        <dbReference type="ARBA" id="ARBA00022692"/>
    </source>
</evidence>
<evidence type="ECO:0000256" key="13">
    <source>
        <dbReference type="ARBA" id="ARBA00023180"/>
    </source>
</evidence>
<comment type="similarity">
    <text evidence="3">Belongs to the LDLR family.</text>
</comment>
<evidence type="ECO:0000256" key="10">
    <source>
        <dbReference type="ARBA" id="ARBA00023136"/>
    </source>
</evidence>
<dbReference type="SMART" id="SM00135">
    <property type="entry name" value="LY"/>
    <property type="match status" value="4"/>
</dbReference>
<feature type="disulfide bond" evidence="15">
    <location>
        <begin position="265"/>
        <end position="280"/>
    </location>
</feature>
<feature type="repeat" description="LDL-receptor class B" evidence="16">
    <location>
        <begin position="682"/>
        <end position="724"/>
    </location>
</feature>
<dbReference type="Gene3D" id="2.120.10.30">
    <property type="entry name" value="TolB, C-terminal domain"/>
    <property type="match status" value="1"/>
</dbReference>
<dbReference type="PROSITE" id="PS51120">
    <property type="entry name" value="LDLRB"/>
    <property type="match status" value="1"/>
</dbReference>
<feature type="disulfide bond" evidence="15">
    <location>
        <begin position="246"/>
        <end position="258"/>
    </location>
</feature>
<feature type="disulfide bond" evidence="15">
    <location>
        <begin position="253"/>
        <end position="271"/>
    </location>
</feature>
<dbReference type="InterPro" id="IPR000742">
    <property type="entry name" value="EGF"/>
</dbReference>
<keyword evidence="6" id="KW-0812">Transmembrane</keyword>
<dbReference type="PROSITE" id="PS01209">
    <property type="entry name" value="LDLRA_1"/>
    <property type="match status" value="4"/>
</dbReference>
<feature type="disulfide bond" evidence="15">
    <location>
        <begin position="227"/>
        <end position="242"/>
    </location>
</feature>